<gene>
    <name evidence="1" type="ORF">FB466_0351</name>
</gene>
<dbReference type="OrthoDB" id="3268261at2"/>
<name>A0A543I4Q8_9MICO</name>
<reference evidence="1 2" key="1">
    <citation type="submission" date="2019-06" db="EMBL/GenBank/DDBJ databases">
        <title>Sequencing the genomes of 1000 actinobacteria strains.</title>
        <authorList>
            <person name="Klenk H.-P."/>
        </authorList>
    </citation>
    <scope>NUCLEOTIDE SEQUENCE [LARGE SCALE GENOMIC DNA]</scope>
    <source>
        <strain evidence="1 2">DSM 18031</strain>
    </source>
</reference>
<comment type="caution">
    <text evidence="1">The sequence shown here is derived from an EMBL/GenBank/DDBJ whole genome shotgun (WGS) entry which is preliminary data.</text>
</comment>
<dbReference type="AlphaFoldDB" id="A0A543I4Q8"/>
<evidence type="ECO:0000313" key="1">
    <source>
        <dbReference type="EMBL" id="TQM65547.1"/>
    </source>
</evidence>
<proteinExistence type="predicted"/>
<organism evidence="1 2">
    <name type="scientific">Klugiella xanthotipulae</name>
    <dbReference type="NCBI Taxonomy" id="244735"/>
    <lineage>
        <taxon>Bacteria</taxon>
        <taxon>Bacillati</taxon>
        <taxon>Actinomycetota</taxon>
        <taxon>Actinomycetes</taxon>
        <taxon>Micrococcales</taxon>
        <taxon>Microbacteriaceae</taxon>
        <taxon>Klugiella</taxon>
    </lineage>
</organism>
<accession>A0A543I4Q8</accession>
<evidence type="ECO:0000313" key="2">
    <source>
        <dbReference type="Proteomes" id="UP000318331"/>
    </source>
</evidence>
<dbReference type="Proteomes" id="UP000318331">
    <property type="component" value="Unassembled WGS sequence"/>
</dbReference>
<dbReference type="RefSeq" id="WP_141915342.1">
    <property type="nucleotide sequence ID" value="NZ_BAAAYS010000013.1"/>
</dbReference>
<keyword evidence="2" id="KW-1185">Reference proteome</keyword>
<sequence length="913" mass="93511">MSLPGTGGSRGGRVRRSARVGTMMLTLGAVLFTISCSGPQPSIDSSSSVLQSVSVNLAGDGAITAIDGTAVYLDEVKGESLGTTTSYETRTVADDLPVRITTQYKTADSSGSDLNDVAGYTGRVELNVTVENLTVKPTDVEYDVAGQSRVDAALVGTPMSIAASAQFAGTRPSDIVVSADDGGSQTNGIVSATANGDAVVQWAALLAPPQSQATTTFQLVANVTDFAVPSIDIAMQAGLHTDLSYEGALGSAFDNGPTSELGLQQRTITLISEVNAVLNRAGTTITEVRTNLDDTSKTLGVRTAQQLHDSSESLATTMKSLGEQLGDLQTDLSATATGTETSVSAQLRETVESMKNILGDTSGTPSSQVEGTGCAATVRAPEAGYSIYSAFVQLSARLAGYATANEGCRDEIVVDLQNTVGPRVPSVETCTESSMTCALFGSSLVVTGALLQLVVNGEAIVSDLNTDDIDTAISQQATLANNVADLSEALALLPRVTDEPELATAVQSAQTSLEAATAQVSALSRTLRSTATGSLTELGEDSGVGPLPAGSMIAQLDTLAESICSLSTDGVSVVDPEVVEKLRAYLTSTPCTTGAVVAPPAGYPTPLADRLQAQVDAWKGIQDAGDTANPTSTVSLLSGALAGIQTSLDDIRSATVTHDEAFDLSVDALAALAQDSVTQSTELGAQLGVIRGQQLTLADSVMQSFTDAAVSTNALVSTTINEQVRVVSDRAELGRGSLVASYNSTISGLSSTSQTVITDARGLIDTQKSRLTESNRAATADLSEQTASALERIAASTSASSRDVEAASTLLSDNLNKVLLDLGDQKVAGSGLLGAMAVSAAKADTADFQLALASQNAAGYANIRSGDVAGILLQQAQFAASLKAANTFPAFHLKVPSGATSHTIYSFHLGGEK</sequence>
<dbReference type="EMBL" id="VFPN01000001">
    <property type="protein sequence ID" value="TQM65547.1"/>
    <property type="molecule type" value="Genomic_DNA"/>
</dbReference>
<protein>
    <submittedName>
        <fullName evidence="1">Uncharacterized protein</fullName>
    </submittedName>
</protein>